<proteinExistence type="predicted"/>
<gene>
    <name evidence="1" type="ORF">NMK71_07630</name>
</gene>
<keyword evidence="2" id="KW-1185">Reference proteome</keyword>
<protein>
    <submittedName>
        <fullName evidence="1">Uncharacterized protein</fullName>
    </submittedName>
</protein>
<reference evidence="1" key="1">
    <citation type="submission" date="2022-07" db="EMBL/GenBank/DDBJ databases">
        <title>Description and genome-wide analysis of Profundicola chukchiensis gen. nov., sp. nov., marine bacteria isolated from bottom sediments of the Chukchi Sea.</title>
        <authorList>
            <person name="Romanenko L."/>
            <person name="Otstavnykh N."/>
            <person name="Kurilenko V."/>
            <person name="Eremeev V."/>
            <person name="Velansky P."/>
            <person name="Mikhailov V."/>
            <person name="Isaeva M."/>
        </authorList>
    </citation>
    <scope>NUCLEOTIDE SEQUENCE</scope>
    <source>
        <strain evidence="1">KMM 9713</strain>
    </source>
</reference>
<dbReference type="EMBL" id="JANCMU010000004">
    <property type="protein sequence ID" value="MDG4946280.1"/>
    <property type="molecule type" value="Genomic_DNA"/>
</dbReference>
<evidence type="ECO:0000313" key="2">
    <source>
        <dbReference type="Proteomes" id="UP001152599"/>
    </source>
</evidence>
<dbReference type="Proteomes" id="UP001152599">
    <property type="component" value="Unassembled WGS sequence"/>
</dbReference>
<evidence type="ECO:0000313" key="1">
    <source>
        <dbReference type="EMBL" id="MDG4946280.1"/>
    </source>
</evidence>
<organism evidence="1 2">
    <name type="scientific">Profundicola chukchiensis</name>
    <dbReference type="NCBI Taxonomy" id="2961959"/>
    <lineage>
        <taxon>Bacteria</taxon>
        <taxon>Pseudomonadati</taxon>
        <taxon>Bacteroidota</taxon>
        <taxon>Flavobacteriia</taxon>
        <taxon>Flavobacteriales</taxon>
        <taxon>Weeksellaceae</taxon>
        <taxon>Profundicola</taxon>
    </lineage>
</organism>
<sequence>MKKVFIFCICMSYAFVQGQNFDYHPADWPLLNDVDFKFKSSVKEVESTTYSMNEKEEKTEAWQKDVLVFKNNLIHKWTQEDLQFKQNFTQVYTYIDGDVPNFKSREIFDAKNQLIDQANYIYDKEHEDIITEIQVKEFATHLPDAPPLEYKVDVVLDKRGQRQKDIYYSPTGNLKNEIRLTYYPNGLVASKQRYDRENNWVMTDSIVYGAMMRKTKDIIVYPNQNPEEEPVLVSMEYTYAKNGLIEEFKLQETEMEFVYKLDEKGNWIERRSYMLEKGARKPYQLIERKITYAK</sequence>
<name>A0A9X4N095_9FLAO</name>
<comment type="caution">
    <text evidence="1">The sequence shown here is derived from an EMBL/GenBank/DDBJ whole genome shotgun (WGS) entry which is preliminary data.</text>
</comment>
<dbReference type="RefSeq" id="WP_304420722.1">
    <property type="nucleotide sequence ID" value="NZ_JANCMU010000004.1"/>
</dbReference>
<dbReference type="AlphaFoldDB" id="A0A9X4N095"/>
<accession>A0A9X4N095</accession>